<dbReference type="AlphaFoldDB" id="A0A0R3S0R7"/>
<name>A0A0R3S0R7_9BILA</name>
<dbReference type="WBParaSite" id="EEL_0000823001-mRNA-1">
    <property type="protein sequence ID" value="EEL_0000823001-mRNA-1"/>
    <property type="gene ID" value="EEL_0000823001"/>
</dbReference>
<sequence>MKILIISATLLIFHAFAFRQQSIGIRGQLKCGEKPLSGARIKVSNKNRIGTDDQLIDTKTNATGHFEAIGSIGSLFKIKPHLKIYHTCDYNINILGIPFQKPCSRKVRWMIPLQFVARSGKVQEFFDIGSVNMQIIFPDEERKCFV</sequence>
<evidence type="ECO:0000256" key="5">
    <source>
        <dbReference type="SAM" id="SignalP"/>
    </source>
</evidence>
<dbReference type="GO" id="GO:0009986">
    <property type="term" value="C:cell surface"/>
    <property type="evidence" value="ECO:0007669"/>
    <property type="project" value="InterPro"/>
</dbReference>
<keyword evidence="3" id="KW-0964">Secreted</keyword>
<evidence type="ECO:0000313" key="7">
    <source>
        <dbReference type="WBParaSite" id="EEL_0000823001-mRNA-1"/>
    </source>
</evidence>
<reference evidence="7" key="1">
    <citation type="submission" date="2017-02" db="UniProtKB">
        <authorList>
            <consortium name="WormBaseParasite"/>
        </authorList>
    </citation>
    <scope>IDENTIFICATION</scope>
</reference>
<comment type="similarity">
    <text evidence="2">Belongs to the nematode transthyretin-like family.</text>
</comment>
<evidence type="ECO:0000256" key="3">
    <source>
        <dbReference type="ARBA" id="ARBA00022525"/>
    </source>
</evidence>
<evidence type="ECO:0000256" key="1">
    <source>
        <dbReference type="ARBA" id="ARBA00004613"/>
    </source>
</evidence>
<dbReference type="PANTHER" id="PTHR21700:SF112">
    <property type="entry name" value="TRANSTHYRETIN-RELATED FAMILY DOMAIN"/>
    <property type="match status" value="1"/>
</dbReference>
<evidence type="ECO:0000256" key="4">
    <source>
        <dbReference type="ARBA" id="ARBA00022729"/>
    </source>
</evidence>
<dbReference type="Gene3D" id="2.60.40.3330">
    <property type="match status" value="1"/>
</dbReference>
<comment type="subcellular location">
    <subcellularLocation>
        <location evidence="1">Secreted</location>
    </subcellularLocation>
</comment>
<proteinExistence type="inferred from homology"/>
<keyword evidence="4 5" id="KW-0732">Signal</keyword>
<evidence type="ECO:0000313" key="6">
    <source>
        <dbReference type="Proteomes" id="UP000050640"/>
    </source>
</evidence>
<feature type="signal peptide" evidence="5">
    <location>
        <begin position="1"/>
        <end position="19"/>
    </location>
</feature>
<dbReference type="GO" id="GO:0005576">
    <property type="term" value="C:extracellular region"/>
    <property type="evidence" value="ECO:0007669"/>
    <property type="project" value="UniProtKB-SubCell"/>
</dbReference>
<accession>A0A0R3S0R7</accession>
<protein>
    <submittedName>
        <fullName evidence="7">Transthyretin-like family protein</fullName>
    </submittedName>
</protein>
<dbReference type="InterPro" id="IPR038479">
    <property type="entry name" value="Transthyretin-like_sf"/>
</dbReference>
<keyword evidence="6" id="KW-1185">Reference proteome</keyword>
<dbReference type="Proteomes" id="UP000050640">
    <property type="component" value="Unplaced"/>
</dbReference>
<dbReference type="PANTHER" id="PTHR21700">
    <property type="entry name" value="TRANSTHYRETIN-LIKE FAMILY PROTEIN-RELATED"/>
    <property type="match status" value="1"/>
</dbReference>
<dbReference type="Pfam" id="PF01060">
    <property type="entry name" value="TTR-52"/>
    <property type="match status" value="1"/>
</dbReference>
<evidence type="ECO:0000256" key="2">
    <source>
        <dbReference type="ARBA" id="ARBA00010112"/>
    </source>
</evidence>
<dbReference type="InterPro" id="IPR001534">
    <property type="entry name" value="Transthyretin-like"/>
</dbReference>
<organism evidence="6 7">
    <name type="scientific">Elaeophora elaphi</name>
    <dbReference type="NCBI Taxonomy" id="1147741"/>
    <lineage>
        <taxon>Eukaryota</taxon>
        <taxon>Metazoa</taxon>
        <taxon>Ecdysozoa</taxon>
        <taxon>Nematoda</taxon>
        <taxon>Chromadorea</taxon>
        <taxon>Rhabditida</taxon>
        <taxon>Spirurina</taxon>
        <taxon>Spiruromorpha</taxon>
        <taxon>Filarioidea</taxon>
        <taxon>Onchocercidae</taxon>
        <taxon>Elaeophora</taxon>
    </lineage>
</organism>
<feature type="chain" id="PRO_5006447939" evidence="5">
    <location>
        <begin position="20"/>
        <end position="146"/>
    </location>
</feature>